<organism evidence="1 2">
    <name type="scientific">Paramecium bursaria Chlorella virus NY2A</name>
    <name type="common">PBCV-NY2A</name>
    <dbReference type="NCBI Taxonomy" id="46021"/>
    <lineage>
        <taxon>Viruses</taxon>
        <taxon>Varidnaviria</taxon>
        <taxon>Bamfordvirae</taxon>
        <taxon>Nucleocytoviricota</taxon>
        <taxon>Megaviricetes</taxon>
        <taxon>Algavirales</taxon>
        <taxon>Phycodnaviridae</taxon>
        <taxon>Chlorovirus</taxon>
        <taxon>Chlorovirus americanus</taxon>
    </lineage>
</organism>
<protein>
    <submittedName>
        <fullName evidence="1">Uncharacterized protein b269R</fullName>
    </submittedName>
</protein>
<dbReference type="KEGG" id="vg:5659426"/>
<name>A7IWE4_PBCVN</name>
<gene>
    <name evidence="1" type="primary">b269R</name>
    <name evidence="1" type="ORF">NY2A_b269R</name>
</gene>
<proteinExistence type="predicted"/>
<dbReference type="EMBL" id="DQ491002">
    <property type="protein sequence ID" value="ABT14668.1"/>
    <property type="molecule type" value="Genomic_DNA"/>
</dbReference>
<keyword evidence="2" id="KW-1185">Reference proteome</keyword>
<accession>A7IWE4</accession>
<dbReference type="Proteomes" id="UP000202419">
    <property type="component" value="Segment"/>
</dbReference>
<dbReference type="GeneID" id="5659426"/>
<sequence length="113" mass="13192">MRIPSFFVRNFYLRFLFRNARTLVLLPIAFLTLLTAVSHHATARASLQICRVLTSICITHEILSNCKIINRCIVRIGSVYLNDLVPMCHIIEFLRLERFIHQFESVHTFSTDI</sequence>
<evidence type="ECO:0000313" key="1">
    <source>
        <dbReference type="EMBL" id="ABT14668.1"/>
    </source>
</evidence>
<evidence type="ECO:0000313" key="2">
    <source>
        <dbReference type="Proteomes" id="UP000202419"/>
    </source>
</evidence>
<reference evidence="1 2" key="1">
    <citation type="journal article" date="2007" name="Virology">
        <title>Sequence and annotation of the 369-kb NY-2A and the 345-kb AR158 viruses that infect Chlorella NC64A.</title>
        <authorList>
            <person name="Fitzgerald L.A."/>
            <person name="Graves M.V."/>
            <person name="Li X."/>
            <person name="Feldblyum T."/>
            <person name="Nierman W.C."/>
            <person name="Van Etten J.L."/>
        </authorList>
    </citation>
    <scope>NUCLEOTIDE SEQUENCE [LARGE SCALE GENOMIC DNA]</scope>
    <source>
        <strain evidence="1 2">NY-2A</strain>
    </source>
</reference>
<organismHost>
    <name type="scientific">Chlorella</name>
    <dbReference type="NCBI Taxonomy" id="3071"/>
</organismHost>
<dbReference type="RefSeq" id="YP_001497465.1">
    <property type="nucleotide sequence ID" value="NC_009898.1"/>
</dbReference>